<reference evidence="3" key="1">
    <citation type="journal article" date="2018" name="PLoS Negl. Trop. Dis.">
        <title>Sialome diversity of ticks revealed by RNAseq of single tick salivary glands.</title>
        <authorList>
            <person name="Perner J."/>
            <person name="Kropackova S."/>
            <person name="Kopacek P."/>
            <person name="Ribeiro J.M."/>
        </authorList>
    </citation>
    <scope>NUCLEOTIDE SEQUENCE</scope>
    <source>
        <strain evidence="3">Siblings of single egg batch collected in Ceske Budejovice</strain>
        <tissue evidence="3">Salivary glands</tissue>
    </source>
</reference>
<feature type="signal peptide" evidence="2">
    <location>
        <begin position="1"/>
        <end position="27"/>
    </location>
</feature>
<evidence type="ECO:0000256" key="2">
    <source>
        <dbReference type="SAM" id="SignalP"/>
    </source>
</evidence>
<accession>A0A147BBS9</accession>
<keyword evidence="2" id="KW-0732">Signal</keyword>
<organism evidence="3">
    <name type="scientific">Ixodes ricinus</name>
    <name type="common">Common tick</name>
    <name type="synonym">Acarus ricinus</name>
    <dbReference type="NCBI Taxonomy" id="34613"/>
    <lineage>
        <taxon>Eukaryota</taxon>
        <taxon>Metazoa</taxon>
        <taxon>Ecdysozoa</taxon>
        <taxon>Arthropoda</taxon>
        <taxon>Chelicerata</taxon>
        <taxon>Arachnida</taxon>
        <taxon>Acari</taxon>
        <taxon>Parasitiformes</taxon>
        <taxon>Ixodida</taxon>
        <taxon>Ixodoidea</taxon>
        <taxon>Ixodidae</taxon>
        <taxon>Ixodinae</taxon>
        <taxon>Ixodes</taxon>
    </lineage>
</organism>
<evidence type="ECO:0000313" key="3">
    <source>
        <dbReference type="EMBL" id="JAR88236.1"/>
    </source>
</evidence>
<feature type="non-terminal residue" evidence="3">
    <location>
        <position position="74"/>
    </location>
</feature>
<proteinExistence type="predicted"/>
<dbReference type="EMBL" id="GEGO01007168">
    <property type="protein sequence ID" value="JAR88236.1"/>
    <property type="molecule type" value="Transcribed_RNA"/>
</dbReference>
<dbReference type="AlphaFoldDB" id="A0A147BBS9"/>
<name>A0A147BBS9_IXORI</name>
<feature type="chain" id="PRO_5007541967" evidence="2">
    <location>
        <begin position="28"/>
        <end position="74"/>
    </location>
</feature>
<evidence type="ECO:0000256" key="1">
    <source>
        <dbReference type="SAM" id="MobiDB-lite"/>
    </source>
</evidence>
<sequence length="74" mass="8263">MFVVAFRLHVAAHVAVVAVTLLTVTRSQTGPKNRGGVGRSRLQKKKQCSSHRLPSQRLETLETRLVACFSTMHY</sequence>
<protein>
    <submittedName>
        <fullName evidence="3">Putative secreted protein</fullName>
    </submittedName>
</protein>
<feature type="region of interest" description="Disordered" evidence="1">
    <location>
        <begin position="28"/>
        <end position="49"/>
    </location>
</feature>